<dbReference type="AlphaFoldDB" id="A0A1J1ACW2"/>
<dbReference type="RefSeq" id="WP_071932977.1">
    <property type="nucleotide sequence ID" value="NZ_CP016804.1"/>
</dbReference>
<evidence type="ECO:0000313" key="1">
    <source>
        <dbReference type="EMBL" id="APE95417.1"/>
    </source>
</evidence>
<evidence type="ECO:0000313" key="2">
    <source>
        <dbReference type="Proteomes" id="UP000186165"/>
    </source>
</evidence>
<organism evidence="1 2">
    <name type="scientific">Halodesulfurarchaeum formicicum</name>
    <dbReference type="NCBI Taxonomy" id="1873524"/>
    <lineage>
        <taxon>Archaea</taxon>
        <taxon>Methanobacteriati</taxon>
        <taxon>Methanobacteriota</taxon>
        <taxon>Stenosarchaea group</taxon>
        <taxon>Halobacteria</taxon>
        <taxon>Halobacteriales</taxon>
        <taxon>Halobacteriaceae</taxon>
        <taxon>Halodesulfurarchaeum</taxon>
    </lineage>
</organism>
<name>A0A1J1ACW2_9EURY</name>
<dbReference type="EMBL" id="CP016804">
    <property type="protein sequence ID" value="APE95417.1"/>
    <property type="molecule type" value="Genomic_DNA"/>
</dbReference>
<dbReference type="Proteomes" id="UP000186165">
    <property type="component" value="Chromosome"/>
</dbReference>
<sequence>MSTKDTTELISFVYDKVAEEEVWEVKIVERRVRRDTEKQLALNRSKDFYDESEEENEARIEFTDVFGDFLIAVDDISEEYELGSVEWHWEVGRLLHERDVVSELKHDSHQALGELIPRDDVDGDTLLTANNIYELFPDRDLPETGRVTMLGKLKYNADSVEDARSVLENAQQVGFVPMNREIRVWKDVKPNPELDEVAAQVNRRFPTYEDPSSKVKFVRHAYHLCRVNDENIPEDAQIEAALKEQEG</sequence>
<reference evidence="2" key="1">
    <citation type="submission" date="2016-08" db="EMBL/GenBank/DDBJ databases">
        <title>Discovery of first anaerobic lithoheterotrophic haloarchae widely represented in hypersaline habitats.</title>
        <authorList>
            <person name="Sorokin D.Y."/>
            <person name="Kublanov I.V."/>
            <person name="Roman P."/>
            <person name="Sinninghe Damste J.S."/>
            <person name="Golyshin P.N."/>
            <person name="Rojo D."/>
            <person name="Ciordia S."/>
            <person name="Mena Md.C."/>
            <person name="Ferrer M."/>
            <person name="Smedile F."/>
            <person name="Messina E."/>
            <person name="La Cono V."/>
            <person name="Yakimov M.M."/>
        </authorList>
    </citation>
    <scope>NUCLEOTIDE SEQUENCE [LARGE SCALE GENOMIC DNA]</scope>
    <source>
        <strain evidence="2">HSR6</strain>
    </source>
</reference>
<dbReference type="GeneID" id="30417485"/>
<proteinExistence type="predicted"/>
<protein>
    <submittedName>
        <fullName evidence="1">Uncharacterized protein</fullName>
    </submittedName>
</protein>
<gene>
    <name evidence="1" type="ORF">HSR6_0964</name>
</gene>
<dbReference type="KEGG" id="hhsr:HSR6_0964"/>
<keyword evidence="2" id="KW-1185">Reference proteome</keyword>
<accession>A0A1J1ACW2</accession>